<sequence length="265" mass="29541">MVKSTGATGSRDWGLWANLGAVAVALASVVALQWPGQRTGGVNLLNPTAAEQQEALQLGLVARSPTLGFDNLIANWAFLRFVLYFGDEEARNQTNSYELNYQYFDLLTKRDPLFTQAYLFISTAVSFNQGKPEKAIELMDRGTSALSPQIDPQAYLLWRYKGIDQLLLLGDVPGSIYSHQKAAEWVQGTPDQDFAPLYQQTAEFLQKNPDSKPVRIWAWSDVYYNAVDKKVQQRAEAELLKLGATKRVNDNGQVIFTFPTSGNPN</sequence>
<protein>
    <recommendedName>
        <fullName evidence="3">Tetratricopeptide repeat protein</fullName>
    </recommendedName>
</protein>
<accession>A0A7C3ZUC7</accession>
<feature type="transmembrane region" description="Helical" evidence="1">
    <location>
        <begin position="13"/>
        <end position="32"/>
    </location>
</feature>
<name>A0A7C3ZUC7_9CYAN</name>
<evidence type="ECO:0008006" key="3">
    <source>
        <dbReference type="Google" id="ProtNLM"/>
    </source>
</evidence>
<comment type="caution">
    <text evidence="2">The sequence shown here is derived from an EMBL/GenBank/DDBJ whole genome shotgun (WGS) entry which is preliminary data.</text>
</comment>
<dbReference type="AlphaFoldDB" id="A0A7C3ZUC7"/>
<keyword evidence="1" id="KW-1133">Transmembrane helix</keyword>
<organism evidence="2">
    <name type="scientific">Planktothricoides sp. SpSt-374</name>
    <dbReference type="NCBI Taxonomy" id="2282167"/>
    <lineage>
        <taxon>Bacteria</taxon>
        <taxon>Bacillati</taxon>
        <taxon>Cyanobacteriota</taxon>
        <taxon>Cyanophyceae</taxon>
        <taxon>Oscillatoriophycideae</taxon>
        <taxon>Oscillatoriales</taxon>
        <taxon>Oscillatoriaceae</taxon>
        <taxon>Planktothricoides</taxon>
    </lineage>
</organism>
<gene>
    <name evidence="2" type="ORF">ENR15_05675</name>
</gene>
<reference evidence="2" key="1">
    <citation type="journal article" date="2020" name="mSystems">
        <title>Genome- and Community-Level Interaction Insights into Carbon Utilization and Element Cycling Functions of Hydrothermarchaeota in Hydrothermal Sediment.</title>
        <authorList>
            <person name="Zhou Z."/>
            <person name="Liu Y."/>
            <person name="Xu W."/>
            <person name="Pan J."/>
            <person name="Luo Z.H."/>
            <person name="Li M."/>
        </authorList>
    </citation>
    <scope>NUCLEOTIDE SEQUENCE [LARGE SCALE GENOMIC DNA]</scope>
    <source>
        <strain evidence="2">SpSt-374</strain>
    </source>
</reference>
<keyword evidence="1" id="KW-0472">Membrane</keyword>
<proteinExistence type="predicted"/>
<dbReference type="EMBL" id="DSPX01000054">
    <property type="protein sequence ID" value="HGG00149.1"/>
    <property type="molecule type" value="Genomic_DNA"/>
</dbReference>
<evidence type="ECO:0000313" key="2">
    <source>
        <dbReference type="EMBL" id="HGG00149.1"/>
    </source>
</evidence>
<evidence type="ECO:0000256" key="1">
    <source>
        <dbReference type="SAM" id="Phobius"/>
    </source>
</evidence>
<keyword evidence="1" id="KW-0812">Transmembrane</keyword>